<evidence type="ECO:0000256" key="1">
    <source>
        <dbReference type="ARBA" id="ARBA00001936"/>
    </source>
</evidence>
<dbReference type="Proteomes" id="UP000245207">
    <property type="component" value="Unassembled WGS sequence"/>
</dbReference>
<keyword evidence="10" id="KW-0067">ATP-binding</keyword>
<evidence type="ECO:0000256" key="5">
    <source>
        <dbReference type="ARBA" id="ARBA00012388"/>
    </source>
</evidence>
<evidence type="ECO:0000256" key="8">
    <source>
        <dbReference type="ARBA" id="ARBA00022723"/>
    </source>
</evidence>
<evidence type="ECO:0000256" key="4">
    <source>
        <dbReference type="ARBA" id="ARBA00010912"/>
    </source>
</evidence>
<dbReference type="CDD" id="cd05402">
    <property type="entry name" value="NT_PAP_TUTase"/>
    <property type="match status" value="1"/>
</dbReference>
<evidence type="ECO:0000256" key="10">
    <source>
        <dbReference type="ARBA" id="ARBA00022840"/>
    </source>
</evidence>
<evidence type="ECO:0000256" key="6">
    <source>
        <dbReference type="ARBA" id="ARBA00022664"/>
    </source>
</evidence>
<dbReference type="FunFam" id="3.30.460.10:FF:000002">
    <property type="entry name" value="Poly(A) polymerase alpha, putative"/>
    <property type="match status" value="1"/>
</dbReference>
<dbReference type="OrthoDB" id="412748at2759"/>
<evidence type="ECO:0000256" key="3">
    <source>
        <dbReference type="ARBA" id="ARBA00004123"/>
    </source>
</evidence>
<dbReference type="InterPro" id="IPR007012">
    <property type="entry name" value="PolA_pol_cen_dom"/>
</dbReference>
<evidence type="ECO:0000256" key="14">
    <source>
        <dbReference type="SAM" id="MobiDB-lite"/>
    </source>
</evidence>
<accession>A0A2U1NZU0</accession>
<dbReference type="GO" id="GO:0005634">
    <property type="term" value="C:nucleus"/>
    <property type="evidence" value="ECO:0007669"/>
    <property type="project" value="UniProtKB-SubCell"/>
</dbReference>
<dbReference type="SUPFAM" id="SSF81301">
    <property type="entry name" value="Nucleotidyltransferase"/>
    <property type="match status" value="1"/>
</dbReference>
<gene>
    <name evidence="18" type="ORF">CTI12_AA208870</name>
</gene>
<keyword evidence="19" id="KW-1185">Reference proteome</keyword>
<dbReference type="InterPro" id="IPR048840">
    <property type="entry name" value="PolA_pol_NTPase"/>
</dbReference>
<dbReference type="GO" id="GO:0006397">
    <property type="term" value="P:mRNA processing"/>
    <property type="evidence" value="ECO:0007669"/>
    <property type="project" value="UniProtKB-KW"/>
</dbReference>
<keyword evidence="6" id="KW-0507">mRNA processing</keyword>
<feature type="domain" description="Poly(A) polymerase central" evidence="16">
    <location>
        <begin position="194"/>
        <end position="338"/>
    </location>
</feature>
<evidence type="ECO:0000256" key="2">
    <source>
        <dbReference type="ARBA" id="ARBA00001946"/>
    </source>
</evidence>
<comment type="cofactor">
    <cofactor evidence="2">
        <name>Mg(2+)</name>
        <dbReference type="ChEBI" id="CHEBI:18420"/>
    </cofactor>
</comment>
<dbReference type="InterPro" id="IPR007010">
    <property type="entry name" value="PolA_pol_RNA-bd_dom"/>
</dbReference>
<protein>
    <recommendedName>
        <fullName evidence="5">polynucleotide adenylyltransferase</fullName>
        <ecNumber evidence="5">2.7.7.19</ecNumber>
    </recommendedName>
</protein>
<evidence type="ECO:0000256" key="7">
    <source>
        <dbReference type="ARBA" id="ARBA00022679"/>
    </source>
</evidence>
<dbReference type="Gene3D" id="1.10.1410.10">
    <property type="match status" value="1"/>
</dbReference>
<dbReference type="AlphaFoldDB" id="A0A2U1NZU0"/>
<dbReference type="GO" id="GO:0046872">
    <property type="term" value="F:metal ion binding"/>
    <property type="evidence" value="ECO:0007669"/>
    <property type="project" value="UniProtKB-KW"/>
</dbReference>
<dbReference type="SUPFAM" id="SSF81631">
    <property type="entry name" value="PAP/OAS1 substrate-binding domain"/>
    <property type="match status" value="1"/>
</dbReference>
<dbReference type="SUPFAM" id="SSF55003">
    <property type="entry name" value="PAP/Archaeal CCA-adding enzyme, C-terminal domain"/>
    <property type="match status" value="1"/>
</dbReference>
<evidence type="ECO:0000256" key="9">
    <source>
        <dbReference type="ARBA" id="ARBA00022741"/>
    </source>
</evidence>
<comment type="caution">
    <text evidence="18">The sequence shown here is derived from an EMBL/GenBank/DDBJ whole genome shotgun (WGS) entry which is preliminary data.</text>
</comment>
<evidence type="ECO:0000313" key="18">
    <source>
        <dbReference type="EMBL" id="PWA79035.1"/>
    </source>
</evidence>
<dbReference type="PANTHER" id="PTHR10682:SF10">
    <property type="entry name" value="POLYNUCLEOTIDE ADENYLYLTRANSFERASE"/>
    <property type="match status" value="1"/>
</dbReference>
<keyword evidence="9" id="KW-0547">Nucleotide-binding</keyword>
<keyword evidence="7 18" id="KW-0808">Transferase</keyword>
<dbReference type="PANTHER" id="PTHR10682">
    <property type="entry name" value="POLY A POLYMERASE"/>
    <property type="match status" value="1"/>
</dbReference>
<dbReference type="InterPro" id="IPR011068">
    <property type="entry name" value="NuclTrfase_I-like_C"/>
</dbReference>
<evidence type="ECO:0000259" key="17">
    <source>
        <dbReference type="Pfam" id="PF20750"/>
    </source>
</evidence>
<dbReference type="GO" id="GO:0003723">
    <property type="term" value="F:RNA binding"/>
    <property type="evidence" value="ECO:0007669"/>
    <property type="project" value="InterPro"/>
</dbReference>
<keyword evidence="8" id="KW-0479">Metal-binding</keyword>
<dbReference type="FunFam" id="1.10.1410.10:FF:000001">
    <property type="entry name" value="Putative poly(A) polymerase gamma"/>
    <property type="match status" value="1"/>
</dbReference>
<dbReference type="GO" id="GO:0005524">
    <property type="term" value="F:ATP binding"/>
    <property type="evidence" value="ECO:0007669"/>
    <property type="project" value="UniProtKB-KW"/>
</dbReference>
<evidence type="ECO:0000259" key="15">
    <source>
        <dbReference type="Pfam" id="PF04926"/>
    </source>
</evidence>
<reference evidence="18 19" key="1">
    <citation type="journal article" date="2018" name="Mol. Plant">
        <title>The genome of Artemisia annua provides insight into the evolution of Asteraceae family and artemisinin biosynthesis.</title>
        <authorList>
            <person name="Shen Q."/>
            <person name="Zhang L."/>
            <person name="Liao Z."/>
            <person name="Wang S."/>
            <person name="Yan T."/>
            <person name="Shi P."/>
            <person name="Liu M."/>
            <person name="Fu X."/>
            <person name="Pan Q."/>
            <person name="Wang Y."/>
            <person name="Lv Z."/>
            <person name="Lu X."/>
            <person name="Zhang F."/>
            <person name="Jiang W."/>
            <person name="Ma Y."/>
            <person name="Chen M."/>
            <person name="Hao X."/>
            <person name="Li L."/>
            <person name="Tang Y."/>
            <person name="Lv G."/>
            <person name="Zhou Y."/>
            <person name="Sun X."/>
            <person name="Brodelius P.E."/>
            <person name="Rose J.K.C."/>
            <person name="Tang K."/>
        </authorList>
    </citation>
    <scope>NUCLEOTIDE SEQUENCE [LARGE SCALE GENOMIC DNA]</scope>
    <source>
        <strain evidence="19">cv. Huhao1</strain>
        <tissue evidence="18">Leaf</tissue>
    </source>
</reference>
<feature type="domain" description="Poly(A) polymerase nucleotidyltransferase" evidence="17">
    <location>
        <begin position="4"/>
        <end position="189"/>
    </location>
</feature>
<comment type="similarity">
    <text evidence="4">Belongs to the poly(A) polymerase family.</text>
</comment>
<evidence type="ECO:0000256" key="11">
    <source>
        <dbReference type="ARBA" id="ARBA00022842"/>
    </source>
</evidence>
<dbReference type="GO" id="GO:1990817">
    <property type="term" value="F:poly(A) RNA polymerase activity"/>
    <property type="evidence" value="ECO:0007669"/>
    <property type="project" value="UniProtKB-EC"/>
</dbReference>
<proteinExistence type="inferred from homology"/>
<feature type="region of interest" description="Disordered" evidence="14">
    <location>
        <begin position="486"/>
        <end position="522"/>
    </location>
</feature>
<organism evidence="18 19">
    <name type="scientific">Artemisia annua</name>
    <name type="common">Sweet wormwood</name>
    <dbReference type="NCBI Taxonomy" id="35608"/>
    <lineage>
        <taxon>Eukaryota</taxon>
        <taxon>Viridiplantae</taxon>
        <taxon>Streptophyta</taxon>
        <taxon>Embryophyta</taxon>
        <taxon>Tracheophyta</taxon>
        <taxon>Spermatophyta</taxon>
        <taxon>Magnoliopsida</taxon>
        <taxon>eudicotyledons</taxon>
        <taxon>Gunneridae</taxon>
        <taxon>Pentapetalae</taxon>
        <taxon>asterids</taxon>
        <taxon>campanulids</taxon>
        <taxon>Asterales</taxon>
        <taxon>Asteraceae</taxon>
        <taxon>Asteroideae</taxon>
        <taxon>Anthemideae</taxon>
        <taxon>Artemisiinae</taxon>
        <taxon>Artemisia</taxon>
    </lineage>
</organism>
<dbReference type="Gene3D" id="3.30.460.10">
    <property type="entry name" value="Beta Polymerase, domain 2"/>
    <property type="match status" value="1"/>
</dbReference>
<sequence>MALGITEPISLAGPTEFDVTKTNELEKSHEEAISREEVLGRLDQIVKTWVKKVSRARGLNEQLVQEANAKIFTSGSYRLGVHGPGADIDTLCVGPRHADRDEDFFGELKRMLIEMPDVTEMHPVPDAYVPVMKFKLNGVSIDLLYARLSLLVIPEDLDISQDSILQNADDETVRSLNGCRVTDQILRLVPNIQSFRTTLRCMRFWATRRGVYSNVAGFLGGINWALLVARICQLYPNALPNMLVSRFFRLYTHWRWPNPVMLCAIEERSLGLQIWDPRKYFRDRSHLMPIITPAYPSMNSSYNVSASTLKIMTEEFKRGHDICEAMVLNNGSWLELFEPYRFFEAYKNYLQIDIAAENDDDMMNWKGWVKSRIRQLVLKIEKATSQMLQCHPHPCDFSDKSNPFHCSFFLGLQRKEGVPVNGSNKFDIRVTVEEFKASIGSRSYQSWKPGMEIYVTHIRRRDIPAFVFPGGIRPARATRVTLEVRRPPETSAASSVSVDGGTSVDVNVVDGPDDDTRKRKREDEDVFTKLTAPKLVKIENKAISVGGPLTDPSKDVNVIGEVGTSGIKTEVLDQHNEDMSGSLTSKEAEKLAIEKLMSSPYESHHGSPPELEELEELDNNNSNIQDKLFKGNTEFSTNKELANSVTASNTIGTFSSSHLNGSLEELEAPELDVPMPRAVHATAASQKKPIIRLPHKMKHTTISCNTGERSRKIPPSPPPPDTHQLKAYEYRLLLRTVVVRWCSEDHVEQ</sequence>
<dbReference type="FunFam" id="3.30.70.590:FF:000002">
    <property type="entry name" value="Nuclear poly(A) polymerase 4"/>
    <property type="match status" value="1"/>
</dbReference>
<keyword evidence="11" id="KW-0460">Magnesium</keyword>
<dbReference type="EMBL" id="PKPP01001907">
    <property type="protein sequence ID" value="PWA79035.1"/>
    <property type="molecule type" value="Genomic_DNA"/>
</dbReference>
<dbReference type="Pfam" id="PF20750">
    <property type="entry name" value="PAP_NTPase"/>
    <property type="match status" value="1"/>
</dbReference>
<comment type="catalytic activity">
    <reaction evidence="13">
        <text>RNA(n) + ATP = RNA(n)-3'-adenine ribonucleotide + diphosphate</text>
        <dbReference type="Rhea" id="RHEA:11332"/>
        <dbReference type="Rhea" id="RHEA-COMP:14527"/>
        <dbReference type="Rhea" id="RHEA-COMP:17347"/>
        <dbReference type="ChEBI" id="CHEBI:30616"/>
        <dbReference type="ChEBI" id="CHEBI:33019"/>
        <dbReference type="ChEBI" id="CHEBI:140395"/>
        <dbReference type="ChEBI" id="CHEBI:173115"/>
        <dbReference type="EC" id="2.7.7.19"/>
    </reaction>
</comment>
<dbReference type="Gene3D" id="3.30.70.590">
    <property type="entry name" value="Poly(A) polymerase predicted RNA binding domain"/>
    <property type="match status" value="1"/>
</dbReference>
<dbReference type="Pfam" id="PF04926">
    <property type="entry name" value="PAP_RNA-bind"/>
    <property type="match status" value="1"/>
</dbReference>
<evidence type="ECO:0000259" key="16">
    <source>
        <dbReference type="Pfam" id="PF04928"/>
    </source>
</evidence>
<evidence type="ECO:0000256" key="12">
    <source>
        <dbReference type="ARBA" id="ARBA00023242"/>
    </source>
</evidence>
<dbReference type="EC" id="2.7.7.19" evidence="5"/>
<feature type="compositionally biased region" description="Low complexity" evidence="14">
    <location>
        <begin position="490"/>
        <end position="510"/>
    </location>
</feature>
<comment type="cofactor">
    <cofactor evidence="1">
        <name>Mn(2+)</name>
        <dbReference type="ChEBI" id="CHEBI:29035"/>
    </cofactor>
</comment>
<evidence type="ECO:0000256" key="13">
    <source>
        <dbReference type="ARBA" id="ARBA00048830"/>
    </source>
</evidence>
<evidence type="ECO:0000313" key="19">
    <source>
        <dbReference type="Proteomes" id="UP000245207"/>
    </source>
</evidence>
<dbReference type="STRING" id="35608.A0A2U1NZU0"/>
<keyword evidence="12" id="KW-0539">Nucleus</keyword>
<dbReference type="GO" id="GO:0031123">
    <property type="term" value="P:RNA 3'-end processing"/>
    <property type="evidence" value="ECO:0007669"/>
    <property type="project" value="InterPro"/>
</dbReference>
<name>A0A2U1NZU0_ARTAN</name>
<comment type="subcellular location">
    <subcellularLocation>
        <location evidence="3">Nucleus</location>
    </subcellularLocation>
</comment>
<dbReference type="InterPro" id="IPR043519">
    <property type="entry name" value="NT_sf"/>
</dbReference>
<feature type="domain" description="Poly(A) polymerase RNA-binding" evidence="15">
    <location>
        <begin position="342"/>
        <end position="400"/>
    </location>
</feature>
<dbReference type="Pfam" id="PF04928">
    <property type="entry name" value="PAP_central"/>
    <property type="match status" value="1"/>
</dbReference>